<gene>
    <name evidence="1" type="ORF">S03H2_47871</name>
</gene>
<evidence type="ECO:0008006" key="2">
    <source>
        <dbReference type="Google" id="ProtNLM"/>
    </source>
</evidence>
<evidence type="ECO:0000313" key="1">
    <source>
        <dbReference type="EMBL" id="GAH74790.1"/>
    </source>
</evidence>
<dbReference type="EMBL" id="BARU01030137">
    <property type="protein sequence ID" value="GAH74790.1"/>
    <property type="molecule type" value="Genomic_DNA"/>
</dbReference>
<organism evidence="1">
    <name type="scientific">marine sediment metagenome</name>
    <dbReference type="NCBI Taxonomy" id="412755"/>
    <lineage>
        <taxon>unclassified sequences</taxon>
        <taxon>metagenomes</taxon>
        <taxon>ecological metagenomes</taxon>
    </lineage>
</organism>
<feature type="non-terminal residue" evidence="1">
    <location>
        <position position="94"/>
    </location>
</feature>
<name>X1IZV4_9ZZZZ</name>
<sequence>MCKVGVFTDEISQDFEYALAVVKELGAGYVELRSMWGKNLVDLSSSELEKAKELIKKSKLKVSIIASPFFKCHLKKKEAKKSRDTYLVQEKSYS</sequence>
<comment type="caution">
    <text evidence="1">The sequence shown here is derived from an EMBL/GenBank/DDBJ whole genome shotgun (WGS) entry which is preliminary data.</text>
</comment>
<dbReference type="InterPro" id="IPR036237">
    <property type="entry name" value="Xyl_isomerase-like_sf"/>
</dbReference>
<protein>
    <recommendedName>
        <fullName evidence="2">Xylose isomerase-like TIM barrel domain-containing protein</fullName>
    </recommendedName>
</protein>
<accession>X1IZV4</accession>
<dbReference type="SUPFAM" id="SSF51658">
    <property type="entry name" value="Xylose isomerase-like"/>
    <property type="match status" value="1"/>
</dbReference>
<proteinExistence type="predicted"/>
<dbReference type="Gene3D" id="3.20.20.150">
    <property type="entry name" value="Divalent-metal-dependent TIM barrel enzymes"/>
    <property type="match status" value="1"/>
</dbReference>
<reference evidence="1" key="1">
    <citation type="journal article" date="2014" name="Front. Microbiol.">
        <title>High frequency of phylogenetically diverse reductive dehalogenase-homologous genes in deep subseafloor sedimentary metagenomes.</title>
        <authorList>
            <person name="Kawai M."/>
            <person name="Futagami T."/>
            <person name="Toyoda A."/>
            <person name="Takaki Y."/>
            <person name="Nishi S."/>
            <person name="Hori S."/>
            <person name="Arai W."/>
            <person name="Tsubouchi T."/>
            <person name="Morono Y."/>
            <person name="Uchiyama I."/>
            <person name="Ito T."/>
            <person name="Fujiyama A."/>
            <person name="Inagaki F."/>
            <person name="Takami H."/>
        </authorList>
    </citation>
    <scope>NUCLEOTIDE SEQUENCE</scope>
    <source>
        <strain evidence="1">Expedition CK06-06</strain>
    </source>
</reference>
<dbReference type="AlphaFoldDB" id="X1IZV4"/>